<evidence type="ECO:0000313" key="1">
    <source>
        <dbReference type="EMBL" id="MDR9895258.1"/>
    </source>
</evidence>
<name>A0AAP5I8P3_9CYAN</name>
<dbReference type="RefSeq" id="WP_208340404.1">
    <property type="nucleotide sequence ID" value="NZ_CAWQFN010000657.1"/>
</dbReference>
<reference evidence="2" key="1">
    <citation type="journal article" date="2021" name="Science">
        <title>Hunting the eagle killer: A cyanobacterial neurotoxin causes vacuolar myelinopathy.</title>
        <authorList>
            <person name="Breinlinger S."/>
            <person name="Phillips T.J."/>
            <person name="Haram B.N."/>
            <person name="Mares J."/>
            <person name="Martinez Yerena J.A."/>
            <person name="Hrouzek P."/>
            <person name="Sobotka R."/>
            <person name="Henderson W.M."/>
            <person name="Schmieder P."/>
            <person name="Williams S.M."/>
            <person name="Lauderdale J.D."/>
            <person name="Wilde H.D."/>
            <person name="Gerrin W."/>
            <person name="Kust A."/>
            <person name="Washington J.W."/>
            <person name="Wagner C."/>
            <person name="Geier B."/>
            <person name="Liebeke M."/>
            <person name="Enke H."/>
            <person name="Niedermeyer T.H.J."/>
            <person name="Wilde S.B."/>
        </authorList>
    </citation>
    <scope>NUCLEOTIDE SEQUENCE [LARGE SCALE GENOMIC DNA]</scope>
    <source>
        <strain evidence="2">Thurmond2011</strain>
    </source>
</reference>
<dbReference type="AlphaFoldDB" id="A0AAP5I8P3"/>
<evidence type="ECO:0000313" key="2">
    <source>
        <dbReference type="Proteomes" id="UP000667802"/>
    </source>
</evidence>
<organism evidence="1 2">
    <name type="scientific">Aetokthonos hydrillicola Thurmond2011</name>
    <dbReference type="NCBI Taxonomy" id="2712845"/>
    <lineage>
        <taxon>Bacteria</taxon>
        <taxon>Bacillati</taxon>
        <taxon>Cyanobacteriota</taxon>
        <taxon>Cyanophyceae</taxon>
        <taxon>Nostocales</taxon>
        <taxon>Hapalosiphonaceae</taxon>
        <taxon>Aetokthonos</taxon>
    </lineage>
</organism>
<keyword evidence="2" id="KW-1185">Reference proteome</keyword>
<sequence length="99" mass="11537">MYIYAGVRYIAAVKPLPHQARIPDDTYAQLYTIKHSLEQMLAPNRISDAPSVQDIVNVALRRLISDWQDPQKQNLLHDELLEQRRIARKKMGRTKRADN</sequence>
<gene>
    <name evidence="1" type="ORF">G7B40_011865</name>
</gene>
<comment type="caution">
    <text evidence="1">The sequence shown here is derived from an EMBL/GenBank/DDBJ whole genome shotgun (WGS) entry which is preliminary data.</text>
</comment>
<accession>A0AAP5I8P3</accession>
<protein>
    <submittedName>
        <fullName evidence="1">Uncharacterized protein</fullName>
    </submittedName>
</protein>
<dbReference type="EMBL" id="JAALHA020000004">
    <property type="protein sequence ID" value="MDR9895258.1"/>
    <property type="molecule type" value="Genomic_DNA"/>
</dbReference>
<proteinExistence type="predicted"/>
<dbReference type="Proteomes" id="UP000667802">
    <property type="component" value="Unassembled WGS sequence"/>
</dbReference>